<evidence type="ECO:0000256" key="1">
    <source>
        <dbReference type="SAM" id="SignalP"/>
    </source>
</evidence>
<keyword evidence="4" id="KW-1185">Reference proteome</keyword>
<dbReference type="InterPro" id="IPR011042">
    <property type="entry name" value="6-blade_b-propeller_TolB-like"/>
</dbReference>
<comment type="caution">
    <text evidence="3">The sequence shown here is derived from an EMBL/GenBank/DDBJ whole genome shotgun (WGS) entry which is preliminary data.</text>
</comment>
<proteinExistence type="predicted"/>
<feature type="signal peptide" evidence="1">
    <location>
        <begin position="1"/>
        <end position="22"/>
    </location>
</feature>
<evidence type="ECO:0000313" key="4">
    <source>
        <dbReference type="Proteomes" id="UP000246964"/>
    </source>
</evidence>
<feature type="chain" id="PRO_5016241039" evidence="1">
    <location>
        <begin position="23"/>
        <end position="372"/>
    </location>
</feature>
<feature type="domain" description="Glucose/Sorbosone dehydrogenase" evidence="2">
    <location>
        <begin position="43"/>
        <end position="364"/>
    </location>
</feature>
<sequence>MSRLLQALLVSLSMVLSAAAAASQQETQAPQVQVTPKVLAKGLHYPWSMAELPEGGWLVTERPGNLVYLNPQGQRMHIPLDLPDLYATAQAGLFEVLLTPDFEQSRELVLSYSCGTEQANNTCVVKAKLSPPNAAGYALSALQNIFTALPKKEGAAHFGARMTWLGDGSLLVALGDGFVYREQAQNLQNHLGKIVRILRDGKVPEDNPFTHTQAPEVYSYGHRNVQGLVFDAERNKVWQHEHGPKGGDEINDIVKGGNYGWPMTTFGKDYTGALVSPYNDLPGVKAPLYQWTPSLAPAGLALYQGDLLVSHLAGKRLQRLRLVDGKWHLIAEYLVAQQQRLRAVMVAKDGRVLVLTDSNEGELWSLDLDIQQ</sequence>
<dbReference type="PANTHER" id="PTHR19328:SF75">
    <property type="entry name" value="ALDOSE SUGAR DEHYDROGENASE YLII"/>
    <property type="match status" value="1"/>
</dbReference>
<reference evidence="3 4" key="1">
    <citation type="submission" date="2018-05" db="EMBL/GenBank/DDBJ databases">
        <title>Freshwater and sediment microbial communities from various areas in North America, analyzing microbe dynamics in response to fracking.</title>
        <authorList>
            <person name="Lamendella R."/>
        </authorList>
    </citation>
    <scope>NUCLEOTIDE SEQUENCE [LARGE SCALE GENOMIC DNA]</scope>
    <source>
        <strain evidence="3 4">125B1</strain>
    </source>
</reference>
<dbReference type="Pfam" id="PF07995">
    <property type="entry name" value="GSDH"/>
    <property type="match status" value="1"/>
</dbReference>
<dbReference type="PANTHER" id="PTHR19328">
    <property type="entry name" value="HEDGEHOG-INTERACTING PROTEIN"/>
    <property type="match status" value="1"/>
</dbReference>
<dbReference type="InterPro" id="IPR012938">
    <property type="entry name" value="Glc/Sorbosone_DH"/>
</dbReference>
<keyword evidence="1" id="KW-0732">Signal</keyword>
<protein>
    <submittedName>
        <fullName evidence="3">Glucose/arabinose dehydrogenase</fullName>
    </submittedName>
</protein>
<dbReference type="EMBL" id="QGTT01000005">
    <property type="protein sequence ID" value="PWW13791.1"/>
    <property type="molecule type" value="Genomic_DNA"/>
</dbReference>
<dbReference type="AlphaFoldDB" id="A0A317QAY9"/>
<dbReference type="SUPFAM" id="SSF50952">
    <property type="entry name" value="Soluble quinoprotein glucose dehydrogenase"/>
    <property type="match status" value="1"/>
</dbReference>
<name>A0A317QAY9_9GAMM</name>
<evidence type="ECO:0000259" key="2">
    <source>
        <dbReference type="Pfam" id="PF07995"/>
    </source>
</evidence>
<dbReference type="OrthoDB" id="9770043at2"/>
<organism evidence="3 4">
    <name type="scientific">Pseudidiomarina maritima</name>
    <dbReference type="NCBI Taxonomy" id="519453"/>
    <lineage>
        <taxon>Bacteria</taxon>
        <taxon>Pseudomonadati</taxon>
        <taxon>Pseudomonadota</taxon>
        <taxon>Gammaproteobacteria</taxon>
        <taxon>Alteromonadales</taxon>
        <taxon>Idiomarinaceae</taxon>
        <taxon>Pseudidiomarina</taxon>
    </lineage>
</organism>
<dbReference type="Gene3D" id="2.120.10.30">
    <property type="entry name" value="TolB, C-terminal domain"/>
    <property type="match status" value="1"/>
</dbReference>
<dbReference type="Proteomes" id="UP000246964">
    <property type="component" value="Unassembled WGS sequence"/>
</dbReference>
<evidence type="ECO:0000313" key="3">
    <source>
        <dbReference type="EMBL" id="PWW13791.1"/>
    </source>
</evidence>
<gene>
    <name evidence="3" type="ORF">DET45_105137</name>
</gene>
<accession>A0A317QAY9</accession>
<dbReference type="InterPro" id="IPR011041">
    <property type="entry name" value="Quinoprot_gluc/sorb_DH_b-prop"/>
</dbReference>
<dbReference type="RefSeq" id="WP_110075769.1">
    <property type="nucleotide sequence ID" value="NZ_QGTT01000005.1"/>
</dbReference>